<dbReference type="AlphaFoldDB" id="N2A5F5"/>
<sequence>MMQTQIKTRNGAIDFWKFVFSIMVVQFHSSNLTEIKTTPFVGAAIAVEFFFLVSGYLMAASISRYQEADIRVGRDSRNFMLHKIKGLCPEIFIAWAIGFVVQHIAKKNVSLSSLVKDLMTGVWDMFFLRESGLEGFKANPAAWYISAMLLAMLVLVPLFLKDREVFLNVWAPVLAIASLGYLSKNVGDLRGPTDWLGFCYKGFLRAVGELCMGVICWGICCEIKKLPLSGLGKRLLTALELGCYAGVILWSYKHKGSQMDFVMLLLFAVGVVVTFSGHSLLSSFFNKPLVYFLGKISFPVYLSHNYWSHAFVRIYPEQTYAQLYPKYVVATILTTVVIYLTARALRGIAPAFFGKCRSLLLETENK</sequence>
<dbReference type="Proteomes" id="UP000012589">
    <property type="component" value="Unassembled WGS sequence"/>
</dbReference>
<feature type="transmembrane region" description="Helical" evidence="1">
    <location>
        <begin position="12"/>
        <end position="28"/>
    </location>
</feature>
<evidence type="ECO:0000313" key="3">
    <source>
        <dbReference type="EMBL" id="EMZ23431.1"/>
    </source>
</evidence>
<evidence type="ECO:0000256" key="1">
    <source>
        <dbReference type="SAM" id="Phobius"/>
    </source>
</evidence>
<feature type="transmembrane region" description="Helical" evidence="1">
    <location>
        <begin position="141"/>
        <end position="160"/>
    </location>
</feature>
<proteinExistence type="predicted"/>
<keyword evidence="1" id="KW-0812">Transmembrane</keyword>
<feature type="domain" description="Acyltransferase 3" evidence="2">
    <location>
        <begin position="11"/>
        <end position="341"/>
    </location>
</feature>
<reference evidence="3 4" key="1">
    <citation type="journal article" date="2014" name="Genome Announc.">
        <title>Draft genome sequences of the altered schaedler flora, a defined bacterial community from gnotobiotic mice.</title>
        <authorList>
            <person name="Wannemuehler M.J."/>
            <person name="Overstreet A.M."/>
            <person name="Ward D.V."/>
            <person name="Phillips G.J."/>
        </authorList>
    </citation>
    <scope>NUCLEOTIDE SEQUENCE [LARGE SCALE GENOMIC DNA]</scope>
    <source>
        <strain evidence="3 4">ASF492</strain>
    </source>
</reference>
<dbReference type="HOGENOM" id="CLU_064462_0_0_9"/>
<feature type="transmembrane region" description="Helical" evidence="1">
    <location>
        <begin position="40"/>
        <end position="63"/>
    </location>
</feature>
<evidence type="ECO:0000313" key="4">
    <source>
        <dbReference type="Proteomes" id="UP000012589"/>
    </source>
</evidence>
<dbReference type="Pfam" id="PF01757">
    <property type="entry name" value="Acyl_transf_3"/>
    <property type="match status" value="1"/>
</dbReference>
<dbReference type="OrthoDB" id="2027403at2"/>
<organism evidence="3 4">
    <name type="scientific">Eubacterium plexicaudatum ASF492</name>
    <dbReference type="NCBI Taxonomy" id="1235802"/>
    <lineage>
        <taxon>Bacteria</taxon>
        <taxon>Bacillati</taxon>
        <taxon>Bacillota</taxon>
        <taxon>Clostridia</taxon>
        <taxon>Eubacteriales</taxon>
        <taxon>Eubacteriaceae</taxon>
        <taxon>Eubacterium</taxon>
    </lineage>
</organism>
<dbReference type="EMBL" id="AQFT01000107">
    <property type="protein sequence ID" value="EMZ23431.1"/>
    <property type="molecule type" value="Genomic_DNA"/>
</dbReference>
<dbReference type="PATRIC" id="fig|1235802.3.peg.3804"/>
<dbReference type="GO" id="GO:0016747">
    <property type="term" value="F:acyltransferase activity, transferring groups other than amino-acyl groups"/>
    <property type="evidence" value="ECO:0007669"/>
    <property type="project" value="InterPro"/>
</dbReference>
<dbReference type="InterPro" id="IPR002656">
    <property type="entry name" value="Acyl_transf_3_dom"/>
</dbReference>
<feature type="transmembrane region" description="Helical" evidence="1">
    <location>
        <begin position="258"/>
        <end position="277"/>
    </location>
</feature>
<feature type="transmembrane region" description="Helical" evidence="1">
    <location>
        <begin position="203"/>
        <end position="223"/>
    </location>
</feature>
<name>N2A5F5_9FIRM</name>
<keyword evidence="4" id="KW-1185">Reference proteome</keyword>
<protein>
    <recommendedName>
        <fullName evidence="2">Acyltransferase 3 domain-containing protein</fullName>
    </recommendedName>
</protein>
<feature type="transmembrane region" description="Helical" evidence="1">
    <location>
        <begin position="289"/>
        <end position="307"/>
    </location>
</feature>
<evidence type="ECO:0000259" key="2">
    <source>
        <dbReference type="Pfam" id="PF01757"/>
    </source>
</evidence>
<comment type="caution">
    <text evidence="3">The sequence shown here is derived from an EMBL/GenBank/DDBJ whole genome shotgun (WGS) entry which is preliminary data.</text>
</comment>
<keyword evidence="1" id="KW-1133">Transmembrane helix</keyword>
<feature type="transmembrane region" description="Helical" evidence="1">
    <location>
        <begin position="327"/>
        <end position="345"/>
    </location>
</feature>
<accession>N2A5F5</accession>
<dbReference type="eggNOG" id="COG1835">
    <property type="taxonomic scope" value="Bacteria"/>
</dbReference>
<keyword evidence="1" id="KW-0472">Membrane</keyword>
<feature type="transmembrane region" description="Helical" evidence="1">
    <location>
        <begin position="84"/>
        <end position="105"/>
    </location>
</feature>
<gene>
    <name evidence="3" type="ORF">C823_03602</name>
</gene>
<feature type="transmembrane region" description="Helical" evidence="1">
    <location>
        <begin position="235"/>
        <end position="252"/>
    </location>
</feature>
<feature type="transmembrane region" description="Helical" evidence="1">
    <location>
        <begin position="165"/>
        <end position="183"/>
    </location>
</feature>
<dbReference type="STRING" id="1235802.C823_03602"/>